<dbReference type="SUPFAM" id="SSF102522">
    <property type="entry name" value="Bacterial fluorinating enzyme, N-terminal domain"/>
    <property type="match status" value="1"/>
</dbReference>
<gene>
    <name evidence="5" type="ORF">BDK89_0711</name>
</gene>
<dbReference type="InterPro" id="IPR002747">
    <property type="entry name" value="SAM_OH_AdoTrfase"/>
</dbReference>
<dbReference type="InterPro" id="IPR046469">
    <property type="entry name" value="SAM_HAT_N"/>
</dbReference>
<organism evidence="5 6">
    <name type="scientific">Ilumatobacter fluminis</name>
    <dbReference type="NCBI Taxonomy" id="467091"/>
    <lineage>
        <taxon>Bacteria</taxon>
        <taxon>Bacillati</taxon>
        <taxon>Actinomycetota</taxon>
        <taxon>Acidimicrobiia</taxon>
        <taxon>Acidimicrobiales</taxon>
        <taxon>Ilumatobacteraceae</taxon>
        <taxon>Ilumatobacter</taxon>
    </lineage>
</organism>
<dbReference type="PIRSF" id="PIRSF006779">
    <property type="entry name" value="UCP006779"/>
    <property type="match status" value="1"/>
</dbReference>
<dbReference type="PANTHER" id="PTHR35092">
    <property type="entry name" value="CHLORINASE MJ1651"/>
    <property type="match status" value="1"/>
</dbReference>
<evidence type="ECO:0000256" key="1">
    <source>
        <dbReference type="ARBA" id="ARBA00022691"/>
    </source>
</evidence>
<dbReference type="Gene3D" id="2.40.30.90">
    <property type="entry name" value="Bacterial fluorinating enzyme like"/>
    <property type="match status" value="1"/>
</dbReference>
<reference evidence="5 6" key="1">
    <citation type="submission" date="2019-03" db="EMBL/GenBank/DDBJ databases">
        <title>Sequencing the genomes of 1000 actinobacteria strains.</title>
        <authorList>
            <person name="Klenk H.-P."/>
        </authorList>
    </citation>
    <scope>NUCLEOTIDE SEQUENCE [LARGE SCALE GENOMIC DNA]</scope>
    <source>
        <strain evidence="5 6">DSM 18936</strain>
    </source>
</reference>
<dbReference type="Pfam" id="PF20257">
    <property type="entry name" value="SAM_HAT_C"/>
    <property type="match status" value="1"/>
</dbReference>
<dbReference type="InterPro" id="IPR023227">
    <property type="entry name" value="SAM_OH_AdoTrfase_C_sf"/>
</dbReference>
<keyword evidence="6" id="KW-1185">Reference proteome</keyword>
<feature type="domain" description="S-adenosyl-l-methionine hydroxide adenosyltransferase N-terminal" evidence="3">
    <location>
        <begin position="9"/>
        <end position="156"/>
    </location>
</feature>
<dbReference type="Gene3D" id="3.40.50.10790">
    <property type="entry name" value="S-adenosyl-l-methionine hydroxide adenosyltransferase, N-terminal"/>
    <property type="match status" value="1"/>
</dbReference>
<name>A0A4R7HXG4_9ACTN</name>
<sequence>MTEPRYDTVSFLTDYGTADEFVGVVKAVIRDLAPHSTVLDLTHEIAPFDIRAGALALARCIGYVPGGVVLAVVDPGVATNRRAVAIEVAGGAGVIVGPDNGLLAPAVAMAGGADRAVELTNPEYQLDAAGATFAGRDVFAPAAAYLCNGVDLYELGTPIDPSLLLPGTIPLPRDEGDELITEVLWVDRFGNAQLNVGPDDLPAAWGSMLEVSIPNPTDPSDAATRTATRATSFAELAGGAIGLVLDSYGMLAVAMDQRSAADELGVGPGDQVVLRDLGEPEPSVTAVEFGRRPQ</sequence>
<dbReference type="Pfam" id="PF01887">
    <property type="entry name" value="SAM_HAT_N"/>
    <property type="match status" value="1"/>
</dbReference>
<dbReference type="EMBL" id="SOAU01000001">
    <property type="protein sequence ID" value="TDT15149.1"/>
    <property type="molecule type" value="Genomic_DNA"/>
</dbReference>
<dbReference type="PANTHER" id="PTHR35092:SF1">
    <property type="entry name" value="CHLORINASE MJ1651"/>
    <property type="match status" value="1"/>
</dbReference>
<evidence type="ECO:0008006" key="7">
    <source>
        <dbReference type="Google" id="ProtNLM"/>
    </source>
</evidence>
<evidence type="ECO:0000313" key="6">
    <source>
        <dbReference type="Proteomes" id="UP000294558"/>
    </source>
</evidence>
<keyword evidence="1" id="KW-0949">S-adenosyl-L-methionine</keyword>
<comment type="caution">
    <text evidence="5">The sequence shown here is derived from an EMBL/GenBank/DDBJ whole genome shotgun (WGS) entry which is preliminary data.</text>
</comment>
<protein>
    <recommendedName>
        <fullName evidence="7">SAM-dependent chlorinase/fluorinase</fullName>
    </recommendedName>
</protein>
<dbReference type="AlphaFoldDB" id="A0A4R7HXG4"/>
<accession>A0A4R7HXG4</accession>
<comment type="similarity">
    <text evidence="2">Belongs to the SAM hydrolase / SAM-dependent halogenase family.</text>
</comment>
<dbReference type="Proteomes" id="UP000294558">
    <property type="component" value="Unassembled WGS sequence"/>
</dbReference>
<evidence type="ECO:0000313" key="5">
    <source>
        <dbReference type="EMBL" id="TDT15149.1"/>
    </source>
</evidence>
<dbReference type="InterPro" id="IPR046470">
    <property type="entry name" value="SAM_HAT_C"/>
</dbReference>
<dbReference type="SUPFAM" id="SSF101852">
    <property type="entry name" value="Bacterial fluorinating enzyme, C-terminal domain"/>
    <property type="match status" value="1"/>
</dbReference>
<evidence type="ECO:0000256" key="2">
    <source>
        <dbReference type="ARBA" id="ARBA00024035"/>
    </source>
</evidence>
<proteinExistence type="inferred from homology"/>
<dbReference type="InterPro" id="IPR023228">
    <property type="entry name" value="SAM_OH_AdoTrfase_N_sf"/>
</dbReference>
<dbReference type="RefSeq" id="WP_166657355.1">
    <property type="nucleotide sequence ID" value="NZ_SOAU01000001.1"/>
</dbReference>
<evidence type="ECO:0000259" key="3">
    <source>
        <dbReference type="Pfam" id="PF01887"/>
    </source>
</evidence>
<evidence type="ECO:0000259" key="4">
    <source>
        <dbReference type="Pfam" id="PF20257"/>
    </source>
</evidence>
<feature type="domain" description="S-adenosyl-l-methionine hydroxide adenosyltransferase C-terminal" evidence="4">
    <location>
        <begin position="182"/>
        <end position="272"/>
    </location>
</feature>